<organism evidence="2 3">
    <name type="scientific">Amycolatopsis eburnea</name>
    <dbReference type="NCBI Taxonomy" id="2267691"/>
    <lineage>
        <taxon>Bacteria</taxon>
        <taxon>Bacillati</taxon>
        <taxon>Actinomycetota</taxon>
        <taxon>Actinomycetes</taxon>
        <taxon>Pseudonocardiales</taxon>
        <taxon>Pseudonocardiaceae</taxon>
        <taxon>Amycolatopsis</taxon>
    </lineage>
</organism>
<dbReference type="PROSITE" id="PS50801">
    <property type="entry name" value="STAS"/>
    <property type="match status" value="1"/>
</dbReference>
<evidence type="ECO:0000259" key="1">
    <source>
        <dbReference type="PROSITE" id="PS50801"/>
    </source>
</evidence>
<dbReference type="Gene3D" id="3.30.750.24">
    <property type="entry name" value="STAS domain"/>
    <property type="match status" value="1"/>
</dbReference>
<proteinExistence type="predicted"/>
<keyword evidence="3" id="KW-1185">Reference proteome</keyword>
<feature type="domain" description="STAS" evidence="1">
    <location>
        <begin position="1"/>
        <end position="92"/>
    </location>
</feature>
<dbReference type="SUPFAM" id="SSF52091">
    <property type="entry name" value="SpoIIaa-like"/>
    <property type="match status" value="1"/>
</dbReference>
<name>A0A3R9F4M1_9PSEU</name>
<comment type="caution">
    <text evidence="2">The sequence shown here is derived from an EMBL/GenBank/DDBJ whole genome shotgun (WGS) entry which is preliminary data.</text>
</comment>
<dbReference type="InterPro" id="IPR036513">
    <property type="entry name" value="STAS_dom_sf"/>
</dbReference>
<dbReference type="Proteomes" id="UP000267081">
    <property type="component" value="Unassembled WGS sequence"/>
</dbReference>
<accession>A0A3R9F4M1</accession>
<dbReference type="InterPro" id="IPR002645">
    <property type="entry name" value="STAS_dom"/>
</dbReference>
<protein>
    <submittedName>
        <fullName evidence="2">STAS domain-containing protein</fullName>
    </submittedName>
</protein>
<dbReference type="Pfam" id="PF01740">
    <property type="entry name" value="STAS"/>
    <property type="match status" value="1"/>
</dbReference>
<reference evidence="2 3" key="1">
    <citation type="submission" date="2018-12" db="EMBL/GenBank/DDBJ databases">
        <title>Amycolatopsis eburnea sp. nov. actinomycete associate with arbuscular mycorrhiza fungal spore.</title>
        <authorList>
            <person name="Lumyong S."/>
            <person name="Chaiya L."/>
        </authorList>
    </citation>
    <scope>NUCLEOTIDE SEQUENCE [LARGE SCALE GENOMIC DNA]</scope>
    <source>
        <strain evidence="2 3">GLM-1</strain>
    </source>
</reference>
<sequence>MTLAASGPLDAAAAGRLEAASDAVVRHAAEGVGAVVVDLTAVTHLTLEALKPLVSLARACRTAGLEVHVVPSPTARKKIELTGLAEVLQQTS</sequence>
<dbReference type="EMBL" id="RSEC01000060">
    <property type="protein sequence ID" value="RSD10846.1"/>
    <property type="molecule type" value="Genomic_DNA"/>
</dbReference>
<dbReference type="AlphaFoldDB" id="A0A3R9F4M1"/>
<gene>
    <name evidence="2" type="ORF">EIY87_36090</name>
</gene>
<evidence type="ECO:0000313" key="2">
    <source>
        <dbReference type="EMBL" id="RSD10846.1"/>
    </source>
</evidence>
<evidence type="ECO:0000313" key="3">
    <source>
        <dbReference type="Proteomes" id="UP000267081"/>
    </source>
</evidence>